<dbReference type="SUPFAM" id="SSF140860">
    <property type="entry name" value="Pseudo ankyrin repeat-like"/>
    <property type="match status" value="1"/>
</dbReference>
<dbReference type="EMBL" id="ADBJ01000018">
    <property type="protein sequence ID" value="EFA82634.1"/>
    <property type="molecule type" value="Genomic_DNA"/>
</dbReference>
<dbReference type="GeneID" id="31359814"/>
<keyword evidence="2" id="KW-1185">Reference proteome</keyword>
<reference evidence="1 2" key="1">
    <citation type="journal article" date="2011" name="Genome Res.">
        <title>Phylogeny-wide analysis of social amoeba genomes highlights ancient origins for complex intercellular communication.</title>
        <authorList>
            <person name="Heidel A.J."/>
            <person name="Lawal H.M."/>
            <person name="Felder M."/>
            <person name="Schilde C."/>
            <person name="Helps N.R."/>
            <person name="Tunggal B."/>
            <person name="Rivero F."/>
            <person name="John U."/>
            <person name="Schleicher M."/>
            <person name="Eichinger L."/>
            <person name="Platzer M."/>
            <person name="Noegel A.A."/>
            <person name="Schaap P."/>
            <person name="Gloeckner G."/>
        </authorList>
    </citation>
    <scope>NUCLEOTIDE SEQUENCE [LARGE SCALE GENOMIC DNA]</scope>
    <source>
        <strain evidence="2">ATCC 26659 / Pp 5 / PN500</strain>
    </source>
</reference>
<dbReference type="Proteomes" id="UP000001396">
    <property type="component" value="Unassembled WGS sequence"/>
</dbReference>
<evidence type="ECO:0000313" key="2">
    <source>
        <dbReference type="Proteomes" id="UP000001396"/>
    </source>
</evidence>
<accession>D3B791</accession>
<organism evidence="1 2">
    <name type="scientific">Heterostelium pallidum (strain ATCC 26659 / Pp 5 / PN500)</name>
    <name type="common">Cellular slime mold</name>
    <name type="synonym">Polysphondylium pallidum</name>
    <dbReference type="NCBI Taxonomy" id="670386"/>
    <lineage>
        <taxon>Eukaryota</taxon>
        <taxon>Amoebozoa</taxon>
        <taxon>Evosea</taxon>
        <taxon>Eumycetozoa</taxon>
        <taxon>Dictyostelia</taxon>
        <taxon>Acytosteliales</taxon>
        <taxon>Acytosteliaceae</taxon>
        <taxon>Heterostelium</taxon>
    </lineage>
</organism>
<dbReference type="RefSeq" id="XP_020434751.1">
    <property type="nucleotide sequence ID" value="XM_020575231.1"/>
</dbReference>
<evidence type="ECO:0000313" key="1">
    <source>
        <dbReference type="EMBL" id="EFA82634.1"/>
    </source>
</evidence>
<dbReference type="InParanoid" id="D3B791"/>
<proteinExistence type="predicted"/>
<protein>
    <submittedName>
        <fullName evidence="1">Uncharacterized protein</fullName>
    </submittedName>
</protein>
<gene>
    <name evidence="1" type="ORF">PPL_04327</name>
</gene>
<name>D3B791_HETP5</name>
<sequence>MVIAPFSGSIEILTHFVKKYHQSFINSKNRESQYTVFDTAAYMGRVDMLDYLWKWKFVLFNADGSFGKILDDCVDEMVVVGDVVDGEGLEVGDADKKILDIR</sequence>
<dbReference type="AlphaFoldDB" id="D3B791"/>
<comment type="caution">
    <text evidence="1">The sequence shown here is derived from an EMBL/GenBank/DDBJ whole genome shotgun (WGS) entry which is preliminary data.</text>
</comment>